<comment type="caution">
    <text evidence="1">The sequence shown here is derived from an EMBL/GenBank/DDBJ whole genome shotgun (WGS) entry which is preliminary data.</text>
</comment>
<sequence length="248" mass="27913">MTLQSLFNETATEAERNWLEMKMAAPVPARLAAFVATPRFVARRNVPEPTDGVPPTWTMDQLARVLLLLSLPTEPEAAYVKAIQTLFDTGELHEFVALYSALPLFAYPERWLFQATEAVRSNMGPVFDAIAFDNTYPADYFPEAAWNQLVLKCIFNDKPISQITGLAKRANQTLANDLSNFAHERWAAGRTVPPEVWQLIPRFMNETLLGDVKKLLQSTNEQDRLAAQHIIDQTDYAPAKQLTGNDHP</sequence>
<evidence type="ECO:0008006" key="3">
    <source>
        <dbReference type="Google" id="ProtNLM"/>
    </source>
</evidence>
<name>A0ABX0QJ36_9BACT</name>
<evidence type="ECO:0000313" key="1">
    <source>
        <dbReference type="EMBL" id="NID11205.1"/>
    </source>
</evidence>
<accession>A0ABX0QJ36</accession>
<keyword evidence="2" id="KW-1185">Reference proteome</keyword>
<protein>
    <recommendedName>
        <fullName evidence="3">DNA alkylation repair protein</fullName>
    </recommendedName>
</protein>
<evidence type="ECO:0000313" key="2">
    <source>
        <dbReference type="Proteomes" id="UP000606008"/>
    </source>
</evidence>
<organism evidence="1 2">
    <name type="scientific">Fibrivirga algicola</name>
    <dbReference type="NCBI Taxonomy" id="2950420"/>
    <lineage>
        <taxon>Bacteria</taxon>
        <taxon>Pseudomonadati</taxon>
        <taxon>Bacteroidota</taxon>
        <taxon>Cytophagia</taxon>
        <taxon>Cytophagales</taxon>
        <taxon>Spirosomataceae</taxon>
        <taxon>Fibrivirga</taxon>
    </lineage>
</organism>
<proteinExistence type="predicted"/>
<reference evidence="1" key="1">
    <citation type="submission" date="2024-05" db="EMBL/GenBank/DDBJ databases">
        <authorList>
            <person name="Jung D.-H."/>
        </authorList>
    </citation>
    <scope>NUCLEOTIDE SEQUENCE</scope>
    <source>
        <strain evidence="1">JA-25</strain>
    </source>
</reference>
<dbReference type="RefSeq" id="WP_166692273.1">
    <property type="nucleotide sequence ID" value="NZ_WAEL01000004.1"/>
</dbReference>
<dbReference type="Proteomes" id="UP000606008">
    <property type="component" value="Unassembled WGS sequence"/>
</dbReference>
<dbReference type="EMBL" id="WAEL01000004">
    <property type="protein sequence ID" value="NID11205.1"/>
    <property type="molecule type" value="Genomic_DNA"/>
</dbReference>
<dbReference type="NCBIfam" id="NF035938">
    <property type="entry name" value="EboA_domain"/>
    <property type="match status" value="1"/>
</dbReference>
<dbReference type="InterPro" id="IPR047715">
    <property type="entry name" value="EboA_dom"/>
</dbReference>
<gene>
    <name evidence="1" type="ORF">F7231_13580</name>
</gene>